<evidence type="ECO:0000313" key="2">
    <source>
        <dbReference type="EMBL" id="TCB54338.1"/>
    </source>
</evidence>
<reference evidence="1 4" key="2">
    <citation type="submission" date="2020-04" db="EMBL/GenBank/DDBJ databases">
        <title>Acinetobacter Taxon 24.</title>
        <authorList>
            <person name="Nemec A."/>
            <person name="Radolfova-Krizova L."/>
            <person name="Higgins P.G."/>
            <person name="Spanelova P."/>
        </authorList>
    </citation>
    <scope>NUCLEOTIDE SEQUENCE [LARGE SCALE GENOMIC DNA]</scope>
    <source>
        <strain evidence="1 4">ANC 4280</strain>
    </source>
</reference>
<organism evidence="2 3">
    <name type="scientific">Acinetobacter terrae</name>
    <dbReference type="NCBI Taxonomy" id="2731247"/>
    <lineage>
        <taxon>Bacteria</taxon>
        <taxon>Pseudomonadati</taxon>
        <taxon>Pseudomonadota</taxon>
        <taxon>Gammaproteobacteria</taxon>
        <taxon>Moraxellales</taxon>
        <taxon>Moraxellaceae</taxon>
        <taxon>Acinetobacter</taxon>
        <taxon>Acinetobacter Taxon 24</taxon>
    </lineage>
</organism>
<dbReference type="Proteomes" id="UP000532147">
    <property type="component" value="Unassembled WGS sequence"/>
</dbReference>
<dbReference type="EMBL" id="SJOA01000034">
    <property type="protein sequence ID" value="TCB54338.1"/>
    <property type="molecule type" value="Genomic_DNA"/>
</dbReference>
<sequence>MNLTYKYLYTRFHVFGSLPSHKVFKSETGSQSKLVFADQSFIYGLVSDWAINNTHFDGCKPTWEQESKLFLAKEKDALVLYRLQHPHFKTEALI</sequence>
<evidence type="ECO:0000313" key="4">
    <source>
        <dbReference type="Proteomes" id="UP000532147"/>
    </source>
</evidence>
<dbReference type="EMBL" id="JABERH010000041">
    <property type="protein sequence ID" value="NNH39962.1"/>
    <property type="molecule type" value="Genomic_DNA"/>
</dbReference>
<dbReference type="RefSeq" id="WP_131272192.1">
    <property type="nucleotide sequence ID" value="NZ_JABERH010000041.1"/>
</dbReference>
<name>A0A4R0EEA4_9GAMM</name>
<gene>
    <name evidence="2" type="ORF">E0H85_16145</name>
    <name evidence="1" type="ORF">HLH11_15330</name>
</gene>
<protein>
    <submittedName>
        <fullName evidence="2">Uncharacterized protein</fullName>
    </submittedName>
</protein>
<dbReference type="Proteomes" id="UP000291380">
    <property type="component" value="Unassembled WGS sequence"/>
</dbReference>
<dbReference type="OrthoDB" id="6702745at2"/>
<accession>A0A4R0EEA4</accession>
<reference evidence="2 3" key="1">
    <citation type="submission" date="2019-02" db="EMBL/GenBank/DDBJ databases">
        <title>High diversity of culturable Acinetobacter species in natural soil and water ecosystems.</title>
        <authorList>
            <person name="Radolfova-Krizova L."/>
            <person name="Nemec A."/>
        </authorList>
    </citation>
    <scope>NUCLEOTIDE SEQUENCE [LARGE SCALE GENOMIC DNA]</scope>
    <source>
        <strain evidence="2 3">ANC 4281</strain>
    </source>
</reference>
<proteinExistence type="predicted"/>
<dbReference type="AlphaFoldDB" id="A0A4R0EEA4"/>
<evidence type="ECO:0000313" key="3">
    <source>
        <dbReference type="Proteomes" id="UP000291380"/>
    </source>
</evidence>
<evidence type="ECO:0000313" key="1">
    <source>
        <dbReference type="EMBL" id="NNH39962.1"/>
    </source>
</evidence>
<comment type="caution">
    <text evidence="2">The sequence shown here is derived from an EMBL/GenBank/DDBJ whole genome shotgun (WGS) entry which is preliminary data.</text>
</comment>